<dbReference type="Proteomes" id="UP000831759">
    <property type="component" value="Chromosome"/>
</dbReference>
<protein>
    <submittedName>
        <fullName evidence="3">Flagellar hook-length control protein FliK</fullName>
    </submittedName>
</protein>
<accession>A0ABY4NLD4</accession>
<reference evidence="3 4" key="1">
    <citation type="journal article" date="2022" name="Int. J. Syst. Evol. Microbiol.">
        <title>Characterization of Alcaligenes aquatilis as a novel member of heterotrophic nitrifier-aerobic denitrifier and its performance in treating piggery wastewater.</title>
        <authorList>
            <person name="Cao X."/>
            <person name="Zhao B."/>
            <person name="Wu Y."/>
            <person name="Huang J."/>
            <person name="Wang H."/>
            <person name="Sun X."/>
            <person name="Li S."/>
        </authorList>
    </citation>
    <scope>NUCLEOTIDE SEQUENCE [LARGE SCALE GENOMIC DNA]</scope>
    <source>
        <strain evidence="3 4">AS1</strain>
    </source>
</reference>
<dbReference type="EMBL" id="CP094619">
    <property type="protein sequence ID" value="UQN37147.1"/>
    <property type="molecule type" value="Genomic_DNA"/>
</dbReference>
<evidence type="ECO:0000259" key="2">
    <source>
        <dbReference type="Pfam" id="PF02120"/>
    </source>
</evidence>
<organism evidence="3 4">
    <name type="scientific">Alcaligenes aquatilis</name>
    <dbReference type="NCBI Taxonomy" id="323284"/>
    <lineage>
        <taxon>Bacteria</taxon>
        <taxon>Pseudomonadati</taxon>
        <taxon>Pseudomonadota</taxon>
        <taxon>Betaproteobacteria</taxon>
        <taxon>Burkholderiales</taxon>
        <taxon>Alcaligenaceae</taxon>
        <taxon>Alcaligenes</taxon>
    </lineage>
</organism>
<dbReference type="InterPro" id="IPR021136">
    <property type="entry name" value="Flagellar_hook_control-like_C"/>
</dbReference>
<keyword evidence="4" id="KW-1185">Reference proteome</keyword>
<feature type="region of interest" description="Disordered" evidence="1">
    <location>
        <begin position="30"/>
        <end position="108"/>
    </location>
</feature>
<feature type="compositionally biased region" description="Low complexity" evidence="1">
    <location>
        <begin position="97"/>
        <end position="108"/>
    </location>
</feature>
<evidence type="ECO:0000313" key="4">
    <source>
        <dbReference type="Proteomes" id="UP000831759"/>
    </source>
</evidence>
<feature type="compositionally biased region" description="Polar residues" evidence="1">
    <location>
        <begin position="79"/>
        <end position="91"/>
    </location>
</feature>
<dbReference type="Gene3D" id="3.30.750.140">
    <property type="match status" value="1"/>
</dbReference>
<dbReference type="RefSeq" id="WP_249461642.1">
    <property type="nucleotide sequence ID" value="NZ_CP094619.1"/>
</dbReference>
<feature type="compositionally biased region" description="Low complexity" evidence="1">
    <location>
        <begin position="184"/>
        <end position="233"/>
    </location>
</feature>
<feature type="domain" description="Flagellar hook-length control protein-like C-terminal" evidence="2">
    <location>
        <begin position="349"/>
        <end position="425"/>
    </location>
</feature>
<proteinExistence type="predicted"/>
<dbReference type="InterPro" id="IPR038610">
    <property type="entry name" value="FliK-like_C_sf"/>
</dbReference>
<dbReference type="Pfam" id="PF02120">
    <property type="entry name" value="Flg_hook"/>
    <property type="match status" value="1"/>
</dbReference>
<feature type="region of interest" description="Disordered" evidence="1">
    <location>
        <begin position="133"/>
        <end position="168"/>
    </location>
</feature>
<feature type="compositionally biased region" description="Basic and acidic residues" evidence="1">
    <location>
        <begin position="48"/>
        <end position="62"/>
    </location>
</feature>
<gene>
    <name evidence="3" type="ORF">MTR80_05440</name>
</gene>
<dbReference type="GeneID" id="96868362"/>
<keyword evidence="3" id="KW-0966">Cell projection</keyword>
<feature type="region of interest" description="Disordered" evidence="1">
    <location>
        <begin position="184"/>
        <end position="235"/>
    </location>
</feature>
<evidence type="ECO:0000313" key="3">
    <source>
        <dbReference type="EMBL" id="UQN37147.1"/>
    </source>
</evidence>
<name>A0ABY4NLD4_9BURK</name>
<sequence>MSVGGPSPLGTLLIQRLDAVLGISTGQQSNIATGARPDAISQTPGSQRPERVENQTARDQRQSVDQARAHTQGRDSRNLRTQQGQTSTDPSVNARGPNTATTSSAPTTLGRTAQLILSLLERFPDRAPAIQGRHALLPGRPGVQTDGNESARPGADSQAGARAGSTQNTASTIATLAQQRLPLPGSAATGGANASSASASTAGTNATGTASPTGMPGTGTPATGATGATGATAHSALPTGSTAALAQHFTQALPQALQQSGLFYESHLSDLHFGQRNVGQLQQEPQNLNRPVAEANTGTNHTTQAQTNTQDPANSLLVRQQLDTLAHQNLQWQGQAWPDADMNWAVQRHQAQSEEETEHWSSTLQLNLPTLGAITLRLNLLNQQLLVHIQADQCADYLDENSLPLRERLQDQGLFLSQLQIEADPNLPQDVPDEP</sequence>
<keyword evidence="3" id="KW-0282">Flagellum</keyword>
<evidence type="ECO:0000256" key="1">
    <source>
        <dbReference type="SAM" id="MobiDB-lite"/>
    </source>
</evidence>
<keyword evidence="3" id="KW-0969">Cilium</keyword>